<evidence type="ECO:0000313" key="1">
    <source>
        <dbReference type="EMBL" id="RNA42445.1"/>
    </source>
</evidence>
<organism evidence="1 2">
    <name type="scientific">Brachionus plicatilis</name>
    <name type="common">Marine rotifer</name>
    <name type="synonym">Brachionus muelleri</name>
    <dbReference type="NCBI Taxonomy" id="10195"/>
    <lineage>
        <taxon>Eukaryota</taxon>
        <taxon>Metazoa</taxon>
        <taxon>Spiralia</taxon>
        <taxon>Gnathifera</taxon>
        <taxon>Rotifera</taxon>
        <taxon>Eurotatoria</taxon>
        <taxon>Monogononta</taxon>
        <taxon>Pseudotrocha</taxon>
        <taxon>Ploima</taxon>
        <taxon>Brachionidae</taxon>
        <taxon>Brachionus</taxon>
    </lineage>
</organism>
<comment type="caution">
    <text evidence="1">The sequence shown here is derived from an EMBL/GenBank/DDBJ whole genome shotgun (WGS) entry which is preliminary data.</text>
</comment>
<proteinExistence type="predicted"/>
<dbReference type="AlphaFoldDB" id="A0A3M7T3B8"/>
<keyword evidence="2" id="KW-1185">Reference proteome</keyword>
<dbReference type="Proteomes" id="UP000276133">
    <property type="component" value="Unassembled WGS sequence"/>
</dbReference>
<sequence>MSLSIPVDNGEAFISFCSTFWGLSNGSDLTQNIKIFIRIKEIIKIEDNQKNHQIIFLVK</sequence>
<protein>
    <submittedName>
        <fullName evidence="1">Uncharacterized protein</fullName>
    </submittedName>
</protein>
<accession>A0A3M7T3B8</accession>
<evidence type="ECO:0000313" key="2">
    <source>
        <dbReference type="Proteomes" id="UP000276133"/>
    </source>
</evidence>
<reference evidence="1 2" key="1">
    <citation type="journal article" date="2018" name="Sci. Rep.">
        <title>Genomic signatures of local adaptation to the degree of environmental predictability in rotifers.</title>
        <authorList>
            <person name="Franch-Gras L."/>
            <person name="Hahn C."/>
            <person name="Garcia-Roger E.M."/>
            <person name="Carmona M.J."/>
            <person name="Serra M."/>
            <person name="Gomez A."/>
        </authorList>
    </citation>
    <scope>NUCLEOTIDE SEQUENCE [LARGE SCALE GENOMIC DNA]</scope>
    <source>
        <strain evidence="1">HYR1</strain>
    </source>
</reference>
<gene>
    <name evidence="1" type="ORF">BpHYR1_052319</name>
</gene>
<name>A0A3M7T3B8_BRAPC</name>
<dbReference type="EMBL" id="REGN01000366">
    <property type="protein sequence ID" value="RNA42445.1"/>
    <property type="molecule type" value="Genomic_DNA"/>
</dbReference>